<dbReference type="KEGG" id="req:REQ_09290"/>
<reference evidence="3" key="1">
    <citation type="journal article" date="2010" name="PLoS Genet.">
        <title>The genome of a pathogenic rhodococcus: cooptive virulence underpinned by key gene acquisitions.</title>
        <authorList>
            <person name="Letek M."/>
            <person name="Gonzalez P."/>
            <person name="Macarthur I."/>
            <person name="Rodriguez H."/>
            <person name="Freeman T.C."/>
            <person name="Valero-Rello A."/>
            <person name="Blanco M."/>
            <person name="Buckley T."/>
            <person name="Cherevach I."/>
            <person name="Fahey R."/>
            <person name="Hapeshi A."/>
            <person name="Holdstock J."/>
            <person name="Leadon D."/>
            <person name="Navas J."/>
            <person name="Ocampo A."/>
            <person name="Quail M.A."/>
            <person name="Sanders M."/>
            <person name="Scortti M.M."/>
            <person name="Prescott J.F."/>
            <person name="Fogarty U."/>
            <person name="Meijer W.G."/>
            <person name="Parkhill J."/>
            <person name="Bentley S.D."/>
            <person name="Vazquez-Boland J.A."/>
        </authorList>
    </citation>
    <scope>NUCLEOTIDE SEQUENCE [LARGE SCALE GENOMIC DNA]</scope>
    <source>
        <strain evidence="3 4">103S</strain>
    </source>
</reference>
<evidence type="ECO:0000256" key="1">
    <source>
        <dbReference type="ARBA" id="ARBA00022527"/>
    </source>
</evidence>
<gene>
    <name evidence="3" type="ordered locus">REQ_09290</name>
</gene>
<keyword evidence="1" id="KW-0723">Serine/threonine-protein kinase</keyword>
<dbReference type="CDD" id="cd16936">
    <property type="entry name" value="HATPase_RsbW-like"/>
    <property type="match status" value="1"/>
</dbReference>
<proteinExistence type="predicted"/>
<evidence type="ECO:0000313" key="4">
    <source>
        <dbReference type="Proteomes" id="UP000006892"/>
    </source>
</evidence>
<keyword evidence="1" id="KW-0418">Kinase</keyword>
<organism evidence="3">
    <name type="scientific">Rhodococcus hoagii (strain 103S)</name>
    <name type="common">Rhodococcus equi</name>
    <dbReference type="NCBI Taxonomy" id="685727"/>
    <lineage>
        <taxon>Bacteria</taxon>
        <taxon>Bacillati</taxon>
        <taxon>Actinomycetota</taxon>
        <taxon>Actinomycetes</taxon>
        <taxon>Mycobacteriales</taxon>
        <taxon>Nocardiaceae</taxon>
        <taxon>Prescottella</taxon>
    </lineage>
</organism>
<dbReference type="GO" id="GO:0004674">
    <property type="term" value="F:protein serine/threonine kinase activity"/>
    <property type="evidence" value="ECO:0007669"/>
    <property type="project" value="UniProtKB-KW"/>
</dbReference>
<feature type="domain" description="Histidine kinase/HSP90-like ATPase" evidence="2">
    <location>
        <begin position="35"/>
        <end position="151"/>
    </location>
</feature>
<dbReference type="PANTHER" id="PTHR35526">
    <property type="entry name" value="ANTI-SIGMA-F FACTOR RSBW-RELATED"/>
    <property type="match status" value="1"/>
</dbReference>
<dbReference type="Gene3D" id="3.30.565.10">
    <property type="entry name" value="Histidine kinase-like ATPase, C-terminal domain"/>
    <property type="match status" value="1"/>
</dbReference>
<evidence type="ECO:0000313" key="3">
    <source>
        <dbReference type="EMBL" id="CBH47039.1"/>
    </source>
</evidence>
<sequence length="166" mass="17412">MILVADRTVTSASVAQQSGVDATRGDGGFSLIELRAEPTVLAPARRALAEFLRRAGFPDDRAQDVLLACYEAMANIVEHAYPSGAAGTFDVSATCDRAGTLTVTITDRGVWNSAGPDPASRRGRGLQLVRACADRSEVACGDTGTRVLLQWRGAPSSATPYDEQGG</sequence>
<keyword evidence="1" id="KW-0808">Transferase</keyword>
<accession>A0A3S5Y3D2</accession>
<dbReference type="AlphaFoldDB" id="A0A3S5Y3D2"/>
<dbReference type="InterPro" id="IPR050267">
    <property type="entry name" value="Anti-sigma-factor_SerPK"/>
</dbReference>
<dbReference type="InterPro" id="IPR036890">
    <property type="entry name" value="HATPase_C_sf"/>
</dbReference>
<dbReference type="PANTHER" id="PTHR35526:SF3">
    <property type="entry name" value="ANTI-SIGMA-F FACTOR RSBW"/>
    <property type="match status" value="1"/>
</dbReference>
<name>A0A3S5Y3D2_RHOH1</name>
<dbReference type="SUPFAM" id="SSF55874">
    <property type="entry name" value="ATPase domain of HSP90 chaperone/DNA topoisomerase II/histidine kinase"/>
    <property type="match status" value="1"/>
</dbReference>
<dbReference type="InterPro" id="IPR003594">
    <property type="entry name" value="HATPase_dom"/>
</dbReference>
<dbReference type="EMBL" id="FN563149">
    <property type="protein sequence ID" value="CBH47039.1"/>
    <property type="molecule type" value="Genomic_DNA"/>
</dbReference>
<protein>
    <submittedName>
        <fullName evidence="3">Anti sigma factor</fullName>
    </submittedName>
</protein>
<evidence type="ECO:0000259" key="2">
    <source>
        <dbReference type="Pfam" id="PF13581"/>
    </source>
</evidence>
<dbReference type="Proteomes" id="UP001154400">
    <property type="component" value="Chromosome"/>
</dbReference>
<dbReference type="Pfam" id="PF13581">
    <property type="entry name" value="HATPase_c_2"/>
    <property type="match status" value="1"/>
</dbReference>